<dbReference type="EMBL" id="AP023322">
    <property type="protein sequence ID" value="BCI62914.1"/>
    <property type="molecule type" value="Genomic_DNA"/>
</dbReference>
<dbReference type="Proteomes" id="UP000594042">
    <property type="component" value="Chromosome"/>
</dbReference>
<proteinExistence type="predicted"/>
<name>A0A7G1HWY5_9BACT</name>
<protein>
    <submittedName>
        <fullName evidence="1">Uncharacterized protein</fullName>
    </submittedName>
</protein>
<keyword evidence="2" id="KW-1185">Reference proteome</keyword>
<sequence>MPVLCLMCFVNTKLINVKNNHNEKVVIIVYNTVPFFI</sequence>
<accession>A0A7G1HWY5</accession>
<organism evidence="1 2">
    <name type="scientific">Coprobacter secundus subsp. similis</name>
    <dbReference type="NCBI Taxonomy" id="2751153"/>
    <lineage>
        <taxon>Bacteria</taxon>
        <taxon>Pseudomonadati</taxon>
        <taxon>Bacteroidota</taxon>
        <taxon>Bacteroidia</taxon>
        <taxon>Bacteroidales</taxon>
        <taxon>Barnesiellaceae</taxon>
        <taxon>Coprobacter</taxon>
    </lineage>
</organism>
<evidence type="ECO:0000313" key="2">
    <source>
        <dbReference type="Proteomes" id="UP000594042"/>
    </source>
</evidence>
<gene>
    <name evidence="1" type="ORF">Cop2CBH44_12670</name>
</gene>
<evidence type="ECO:0000313" key="1">
    <source>
        <dbReference type="EMBL" id="BCI62914.1"/>
    </source>
</evidence>
<reference evidence="2" key="1">
    <citation type="submission" date="2020-07" db="EMBL/GenBank/DDBJ databases">
        <title>Complete genome sequencing of Coprobacter sp. strain 2CBH44.</title>
        <authorList>
            <person name="Sakamoto M."/>
            <person name="Murakami T."/>
            <person name="Mori H."/>
        </authorList>
    </citation>
    <scope>NUCLEOTIDE SEQUENCE [LARGE SCALE GENOMIC DNA]</scope>
    <source>
        <strain evidence="2">2CBH44</strain>
    </source>
</reference>
<dbReference type="AlphaFoldDB" id="A0A7G1HWY5"/>
<dbReference type="KEGG" id="copr:Cop2CBH44_12670"/>